<comment type="caution">
    <text evidence="1">The sequence shown here is derived from an EMBL/GenBank/DDBJ whole genome shotgun (WGS) entry which is preliminary data.</text>
</comment>
<dbReference type="AlphaFoldDB" id="A0A645CLL4"/>
<dbReference type="EMBL" id="VSSQ01028179">
    <property type="protein sequence ID" value="MPM77788.1"/>
    <property type="molecule type" value="Genomic_DNA"/>
</dbReference>
<accession>A0A645CLL4</accession>
<protein>
    <submittedName>
        <fullName evidence="1">Uncharacterized protein</fullName>
    </submittedName>
</protein>
<sequence length="75" mass="7834">MAAPGVLDPKNTRLPSYWPLMRPLDIAGKSTPVSNTSMTLPSGEESTIVSPVAEIEKGATSAPCSVTLSDAYITL</sequence>
<proteinExistence type="predicted"/>
<gene>
    <name evidence="1" type="ORF">SDC9_124796</name>
</gene>
<organism evidence="1">
    <name type="scientific">bioreactor metagenome</name>
    <dbReference type="NCBI Taxonomy" id="1076179"/>
    <lineage>
        <taxon>unclassified sequences</taxon>
        <taxon>metagenomes</taxon>
        <taxon>ecological metagenomes</taxon>
    </lineage>
</organism>
<name>A0A645CLL4_9ZZZZ</name>
<evidence type="ECO:0000313" key="1">
    <source>
        <dbReference type="EMBL" id="MPM77788.1"/>
    </source>
</evidence>
<reference evidence="1" key="1">
    <citation type="submission" date="2019-08" db="EMBL/GenBank/DDBJ databases">
        <authorList>
            <person name="Kucharzyk K."/>
            <person name="Murdoch R.W."/>
            <person name="Higgins S."/>
            <person name="Loffler F."/>
        </authorList>
    </citation>
    <scope>NUCLEOTIDE SEQUENCE</scope>
</reference>